<dbReference type="SMART" id="SM00418">
    <property type="entry name" value="HTH_ARSR"/>
    <property type="match status" value="1"/>
</dbReference>
<keyword evidence="3" id="KW-0804">Transcription</keyword>
<keyword evidence="2 5" id="KW-0238">DNA-binding</keyword>
<gene>
    <name evidence="5" type="ORF">SAMN02746066_04530</name>
</gene>
<proteinExistence type="predicted"/>
<dbReference type="PROSITE" id="PS50987">
    <property type="entry name" value="HTH_ARSR_2"/>
    <property type="match status" value="1"/>
</dbReference>
<evidence type="ECO:0000256" key="1">
    <source>
        <dbReference type="ARBA" id="ARBA00023015"/>
    </source>
</evidence>
<dbReference type="OrthoDB" id="1706794at2"/>
<evidence type="ECO:0000313" key="5">
    <source>
        <dbReference type="EMBL" id="SHN03539.1"/>
    </source>
</evidence>
<evidence type="ECO:0000313" key="6">
    <source>
        <dbReference type="Proteomes" id="UP000184038"/>
    </source>
</evidence>
<name>A0A1M7NJV3_9FIRM</name>
<evidence type="ECO:0000256" key="2">
    <source>
        <dbReference type="ARBA" id="ARBA00023125"/>
    </source>
</evidence>
<dbReference type="SUPFAM" id="SSF46785">
    <property type="entry name" value="Winged helix' DNA-binding domain"/>
    <property type="match status" value="1"/>
</dbReference>
<keyword evidence="6" id="KW-1185">Reference proteome</keyword>
<evidence type="ECO:0000256" key="3">
    <source>
        <dbReference type="ARBA" id="ARBA00023163"/>
    </source>
</evidence>
<feature type="domain" description="HTH arsR-type" evidence="4">
    <location>
        <begin position="248"/>
        <end position="340"/>
    </location>
</feature>
<dbReference type="InterPro" id="IPR036390">
    <property type="entry name" value="WH_DNA-bd_sf"/>
</dbReference>
<dbReference type="AlphaFoldDB" id="A0A1M7NJV3"/>
<reference evidence="5 6" key="1">
    <citation type="submission" date="2016-11" db="EMBL/GenBank/DDBJ databases">
        <authorList>
            <person name="Jaros S."/>
            <person name="Januszkiewicz K."/>
            <person name="Wedrychowicz H."/>
        </authorList>
    </citation>
    <scope>NUCLEOTIDE SEQUENCE [LARGE SCALE GENOMIC DNA]</scope>
    <source>
        <strain evidence="5 6">DSM 15930</strain>
    </source>
</reference>
<evidence type="ECO:0000259" key="4">
    <source>
        <dbReference type="PROSITE" id="PS50987"/>
    </source>
</evidence>
<dbReference type="RefSeq" id="WP_073291740.1">
    <property type="nucleotide sequence ID" value="NZ_FRCP01000029.1"/>
</dbReference>
<dbReference type="InterPro" id="IPR036388">
    <property type="entry name" value="WH-like_DNA-bd_sf"/>
</dbReference>
<accession>A0A1M7NJV3</accession>
<dbReference type="PANTHER" id="PTHR33154:SF18">
    <property type="entry name" value="ARSENICAL RESISTANCE OPERON REPRESSOR"/>
    <property type="match status" value="1"/>
</dbReference>
<sequence length="340" mass="38851">MKTELSKELNKYFEIIGLLYNSNQPKFITNEVVEKTATEFGINADELNKKVVVVLKKYIAAFQKEMIKNNTDDFDFFFSEEDDDFILSIQYVCSNHQEWFEQGFENLTEREILLAFAEVLFEETIISADTPSFNELIALLSETGFSANTCWKLMLIFQSPKEKIEKLSKIINSNIAAYEKAIITIQKPLNKLLEKFPHGEFIGGPLHQNSHITPTLIYPAVELVNINGTLSNSYIGLFTDDVYKMQQKSKTAQKNILPMLKAISDNSKFDILLSLIKAPKYNLELAEELNLSAATISHHMNVLLTCHLVSVEKRDGRVYYTLSKNTIENLLLDLHNKFLG</sequence>
<dbReference type="GO" id="GO:0003700">
    <property type="term" value="F:DNA-binding transcription factor activity"/>
    <property type="evidence" value="ECO:0007669"/>
    <property type="project" value="InterPro"/>
</dbReference>
<dbReference type="InterPro" id="IPR001845">
    <property type="entry name" value="HTH_ArsR_DNA-bd_dom"/>
</dbReference>
<dbReference type="Proteomes" id="UP000184038">
    <property type="component" value="Unassembled WGS sequence"/>
</dbReference>
<protein>
    <submittedName>
        <fullName evidence="5">DNA-binding transcriptional regulator, ArsR family</fullName>
    </submittedName>
</protein>
<dbReference type="CDD" id="cd00090">
    <property type="entry name" value="HTH_ARSR"/>
    <property type="match status" value="1"/>
</dbReference>
<organism evidence="5 6">
    <name type="scientific">Anaerosporobacter mobilis DSM 15930</name>
    <dbReference type="NCBI Taxonomy" id="1120996"/>
    <lineage>
        <taxon>Bacteria</taxon>
        <taxon>Bacillati</taxon>
        <taxon>Bacillota</taxon>
        <taxon>Clostridia</taxon>
        <taxon>Lachnospirales</taxon>
        <taxon>Lachnospiraceae</taxon>
        <taxon>Anaerosporobacter</taxon>
    </lineage>
</organism>
<keyword evidence="1" id="KW-0805">Transcription regulation</keyword>
<dbReference type="PRINTS" id="PR00778">
    <property type="entry name" value="HTHARSR"/>
</dbReference>
<dbReference type="Gene3D" id="1.10.10.10">
    <property type="entry name" value="Winged helix-like DNA-binding domain superfamily/Winged helix DNA-binding domain"/>
    <property type="match status" value="1"/>
</dbReference>
<dbReference type="Pfam" id="PF01022">
    <property type="entry name" value="HTH_5"/>
    <property type="match status" value="1"/>
</dbReference>
<dbReference type="PANTHER" id="PTHR33154">
    <property type="entry name" value="TRANSCRIPTIONAL REGULATOR, ARSR FAMILY"/>
    <property type="match status" value="1"/>
</dbReference>
<dbReference type="InterPro" id="IPR051081">
    <property type="entry name" value="HTH_MetalResp_TranReg"/>
</dbReference>
<dbReference type="EMBL" id="FRCP01000029">
    <property type="protein sequence ID" value="SHN03539.1"/>
    <property type="molecule type" value="Genomic_DNA"/>
</dbReference>
<dbReference type="InterPro" id="IPR011991">
    <property type="entry name" value="ArsR-like_HTH"/>
</dbReference>
<dbReference type="GO" id="GO:0003677">
    <property type="term" value="F:DNA binding"/>
    <property type="evidence" value="ECO:0007669"/>
    <property type="project" value="UniProtKB-KW"/>
</dbReference>
<dbReference type="STRING" id="1120996.SAMN02746066_04530"/>